<dbReference type="InterPro" id="IPR022310">
    <property type="entry name" value="NAD/GMP_synthase"/>
</dbReference>
<dbReference type="AlphaFoldDB" id="A0A0C2H8T4"/>
<dbReference type="EMBL" id="JABEVU030000001">
    <property type="protein sequence ID" value="MDB0581078.1"/>
    <property type="molecule type" value="Genomic_DNA"/>
</dbReference>
<evidence type="ECO:0000313" key="20">
    <source>
        <dbReference type="Proteomes" id="UP000527860"/>
    </source>
</evidence>
<feature type="binding site" description="in other chain" evidence="13">
    <location>
        <position position="174"/>
    </location>
    <ligand>
        <name>deamido-NAD(+)</name>
        <dbReference type="ChEBI" id="CHEBI:58437"/>
        <note>ligand shared between two neighboring subunits</note>
    </ligand>
</feature>
<evidence type="ECO:0000256" key="13">
    <source>
        <dbReference type="HAMAP-Rule" id="MF_00193"/>
    </source>
</evidence>
<keyword evidence="3 13" id="KW-0436">Ligase</keyword>
<evidence type="ECO:0000256" key="7">
    <source>
        <dbReference type="ARBA" id="ARBA00022842"/>
    </source>
</evidence>
<evidence type="ECO:0000313" key="18">
    <source>
        <dbReference type="EMBL" id="MDB0581078.1"/>
    </source>
</evidence>
<gene>
    <name evidence="13 18" type="primary">nadE</name>
    <name evidence="18" type="ORF">F7P68_0011110</name>
    <name evidence="17" type="ORF">SN16_09715</name>
</gene>
<feature type="binding site" evidence="13">
    <location>
        <begin position="47"/>
        <end position="54"/>
    </location>
    <ligand>
        <name>ATP</name>
        <dbReference type="ChEBI" id="CHEBI:30616"/>
    </ligand>
</feature>
<dbReference type="GO" id="GO:0005737">
    <property type="term" value="C:cytoplasm"/>
    <property type="evidence" value="ECO:0007669"/>
    <property type="project" value="InterPro"/>
</dbReference>
<dbReference type="GO" id="GO:0004359">
    <property type="term" value="F:glutaminase activity"/>
    <property type="evidence" value="ECO:0007669"/>
    <property type="project" value="InterPro"/>
</dbReference>
<feature type="domain" description="NAD/GMP synthase" evidence="16">
    <location>
        <begin position="25"/>
        <end position="266"/>
    </location>
</feature>
<protein>
    <recommendedName>
        <fullName evidence="12 13">NH(3)-dependent NAD(+) synthetase</fullName>
        <ecNumber evidence="11 13">6.3.1.5</ecNumber>
    </recommendedName>
</protein>
<evidence type="ECO:0000256" key="15">
    <source>
        <dbReference type="RuleBase" id="RU003812"/>
    </source>
</evidence>
<reference evidence="18 20" key="4">
    <citation type="submission" date="2022-12" db="EMBL/GenBank/DDBJ databases">
        <title>Genome analysis and biological profiling of marine Salinicoccus roseus MOSEL-ME25.</title>
        <authorList>
            <person name="Mirza F.T."/>
            <person name="Xie Y."/>
            <person name="Shinwari Z.K."/>
        </authorList>
    </citation>
    <scope>NUCLEOTIDE SEQUENCE [LARGE SCALE GENOMIC DNA]</scope>
    <source>
        <strain evidence="18 20">MOSEL-ME25</strain>
    </source>
</reference>
<evidence type="ECO:0000259" key="16">
    <source>
        <dbReference type="Pfam" id="PF02540"/>
    </source>
</evidence>
<evidence type="ECO:0000256" key="11">
    <source>
        <dbReference type="ARBA" id="ARBA00066987"/>
    </source>
</evidence>
<dbReference type="Proteomes" id="UP000031546">
    <property type="component" value="Unassembled WGS sequence"/>
</dbReference>
<dbReference type="Proteomes" id="UP000527860">
    <property type="component" value="Unassembled WGS sequence"/>
</dbReference>
<feature type="binding site" evidence="13">
    <location>
        <position position="181"/>
    </location>
    <ligand>
        <name>deamido-NAD(+)</name>
        <dbReference type="ChEBI" id="CHEBI:58437"/>
        <note>ligand shared between two neighboring subunits</note>
    </ligand>
</feature>
<keyword evidence="8 13" id="KW-0520">NAD</keyword>
<dbReference type="SUPFAM" id="SSF52402">
    <property type="entry name" value="Adenine nucleotide alpha hydrolases-like"/>
    <property type="match status" value="1"/>
</dbReference>
<feature type="binding site" evidence="13">
    <location>
        <position position="212"/>
    </location>
    <ligand>
        <name>ATP</name>
        <dbReference type="ChEBI" id="CHEBI:30616"/>
    </ligand>
</feature>
<evidence type="ECO:0000256" key="9">
    <source>
        <dbReference type="ARBA" id="ARBA00051206"/>
    </source>
</evidence>
<dbReference type="PANTHER" id="PTHR23090:SF7">
    <property type="entry name" value="NH(3)-DEPENDENT NAD(+) SYNTHETASE"/>
    <property type="match status" value="1"/>
</dbReference>
<dbReference type="UniPathway" id="UPA00253">
    <property type="reaction ID" value="UER00333"/>
</dbReference>
<dbReference type="Pfam" id="PF02540">
    <property type="entry name" value="NAD_synthase"/>
    <property type="match status" value="1"/>
</dbReference>
<evidence type="ECO:0000256" key="1">
    <source>
        <dbReference type="ARBA" id="ARBA00005859"/>
    </source>
</evidence>
<feature type="binding site" evidence="13">
    <location>
        <position position="166"/>
    </location>
    <ligand>
        <name>Mg(2+)</name>
        <dbReference type="ChEBI" id="CHEBI:18420"/>
    </ligand>
</feature>
<dbReference type="STRING" id="45670.SN16_09715"/>
<dbReference type="Gene3D" id="3.40.50.620">
    <property type="entry name" value="HUPs"/>
    <property type="match status" value="1"/>
</dbReference>
<feature type="binding site" evidence="13">
    <location>
        <position position="161"/>
    </location>
    <ligand>
        <name>ATP</name>
        <dbReference type="ChEBI" id="CHEBI:30616"/>
    </ligand>
</feature>
<dbReference type="OrthoDB" id="9803818at2"/>
<feature type="binding site" evidence="13">
    <location>
        <position position="53"/>
    </location>
    <ligand>
        <name>Mg(2+)</name>
        <dbReference type="ChEBI" id="CHEBI:18420"/>
    </ligand>
</feature>
<comment type="catalytic activity">
    <reaction evidence="9 13 15">
        <text>deamido-NAD(+) + NH4(+) + ATP = AMP + diphosphate + NAD(+) + H(+)</text>
        <dbReference type="Rhea" id="RHEA:21188"/>
        <dbReference type="ChEBI" id="CHEBI:15378"/>
        <dbReference type="ChEBI" id="CHEBI:28938"/>
        <dbReference type="ChEBI" id="CHEBI:30616"/>
        <dbReference type="ChEBI" id="CHEBI:33019"/>
        <dbReference type="ChEBI" id="CHEBI:57540"/>
        <dbReference type="ChEBI" id="CHEBI:58437"/>
        <dbReference type="ChEBI" id="CHEBI:456215"/>
        <dbReference type="EC" id="6.3.1.5"/>
    </reaction>
</comment>
<reference evidence="17 19" key="1">
    <citation type="submission" date="2015-01" db="EMBL/GenBank/DDBJ databases">
        <title>Genome sequences of high lactate-tolerant strain Salinicoccus roseus W12 with industrial interest.</title>
        <authorList>
            <person name="Wang H."/>
            <person name="Yu B."/>
        </authorList>
    </citation>
    <scope>NUCLEOTIDE SEQUENCE [LARGE SCALE GENOMIC DNA]</scope>
    <source>
        <strain evidence="17 19">W12</strain>
    </source>
</reference>
<reference evidence="20" key="2">
    <citation type="submission" date="2020-04" db="EMBL/GenBank/DDBJ databases">
        <title>Genome analysis and biological profiling of marine Cellulosimicrobium funkei MOSEL-ME6.</title>
        <authorList>
            <person name="Tanveer F."/>
            <person name="Xie Y."/>
            <person name="Shinwari Z.K."/>
        </authorList>
    </citation>
    <scope>NUCLEOTIDE SEQUENCE [LARGE SCALE GENOMIC DNA]</scope>
    <source>
        <strain evidence="20">MOSEL-ME25</strain>
    </source>
</reference>
<dbReference type="GO" id="GO:0003952">
    <property type="term" value="F:NAD+ synthase (glutamine-hydrolyzing) activity"/>
    <property type="evidence" value="ECO:0007669"/>
    <property type="project" value="InterPro"/>
</dbReference>
<accession>A0A0C2H8T4</accession>
<feature type="binding site" description="in other chain" evidence="13">
    <location>
        <begin position="261"/>
        <end position="262"/>
    </location>
    <ligand>
        <name>deamido-NAD(+)</name>
        <dbReference type="ChEBI" id="CHEBI:58437"/>
        <note>ligand shared between two neighboring subunits</note>
    </ligand>
</feature>
<keyword evidence="20" id="KW-1185">Reference proteome</keyword>
<reference evidence="18" key="3">
    <citation type="submission" date="2020-04" db="EMBL/GenBank/DDBJ databases">
        <authorList>
            <person name="Tanveer F."/>
            <person name="Xie Y."/>
            <person name="Shinwari Z.K."/>
        </authorList>
    </citation>
    <scope>NUCLEOTIDE SEQUENCE</scope>
    <source>
        <strain evidence="18">MOSEL-ME25</strain>
    </source>
</reference>
<dbReference type="EMBL" id="JXII01000008">
    <property type="protein sequence ID" value="KIH70220.1"/>
    <property type="molecule type" value="Genomic_DNA"/>
</dbReference>
<dbReference type="PANTHER" id="PTHR23090">
    <property type="entry name" value="NH 3 /GLUTAMINE-DEPENDENT NAD + SYNTHETASE"/>
    <property type="match status" value="1"/>
</dbReference>
<dbReference type="InterPro" id="IPR022926">
    <property type="entry name" value="NH(3)-dep_NAD(+)_synth"/>
</dbReference>
<dbReference type="CDD" id="cd00553">
    <property type="entry name" value="NAD_synthase"/>
    <property type="match status" value="1"/>
</dbReference>
<evidence type="ECO:0000256" key="2">
    <source>
        <dbReference type="ARBA" id="ARBA00011738"/>
    </source>
</evidence>
<evidence type="ECO:0000256" key="10">
    <source>
        <dbReference type="ARBA" id="ARBA00055966"/>
    </source>
</evidence>
<comment type="caution">
    <text evidence="17">The sequence shown here is derived from an EMBL/GenBank/DDBJ whole genome shotgun (WGS) entry which is preliminary data.</text>
</comment>
<dbReference type="FunFam" id="3.40.50.620:FF:000015">
    <property type="entry name" value="NH(3)-dependent NAD(+) synthetase"/>
    <property type="match status" value="1"/>
</dbReference>
<dbReference type="InterPro" id="IPR014729">
    <property type="entry name" value="Rossmann-like_a/b/a_fold"/>
</dbReference>
<evidence type="ECO:0000313" key="17">
    <source>
        <dbReference type="EMBL" id="KIH70220.1"/>
    </source>
</evidence>
<comment type="function">
    <text evidence="10 13">Catalyzes the ATP-dependent amidation of deamido-NAD to form NAD. Uses ammonia as a nitrogen source.</text>
</comment>
<evidence type="ECO:0000256" key="8">
    <source>
        <dbReference type="ARBA" id="ARBA00023027"/>
    </source>
</evidence>
<keyword evidence="4 13" id="KW-0479">Metal-binding</keyword>
<evidence type="ECO:0000256" key="3">
    <source>
        <dbReference type="ARBA" id="ARBA00022598"/>
    </source>
</evidence>
<evidence type="ECO:0000256" key="4">
    <source>
        <dbReference type="ARBA" id="ARBA00022723"/>
    </source>
</evidence>
<feature type="binding site" description="in other chain" evidence="13">
    <location>
        <position position="141"/>
    </location>
    <ligand>
        <name>deamido-NAD(+)</name>
        <dbReference type="ChEBI" id="CHEBI:58437"/>
        <note>ligand shared between two neighboring subunits</note>
    </ligand>
</feature>
<dbReference type="GO" id="GO:0046872">
    <property type="term" value="F:metal ion binding"/>
    <property type="evidence" value="ECO:0007669"/>
    <property type="project" value="UniProtKB-KW"/>
</dbReference>
<dbReference type="GO" id="GO:0008795">
    <property type="term" value="F:NAD+ synthase activity"/>
    <property type="evidence" value="ECO:0007669"/>
    <property type="project" value="UniProtKB-UniRule"/>
</dbReference>
<evidence type="ECO:0000256" key="14">
    <source>
        <dbReference type="RuleBase" id="RU003811"/>
    </source>
</evidence>
<comment type="similarity">
    <text evidence="1 13 14">Belongs to the NAD synthetase family.</text>
</comment>
<organism evidence="17 19">
    <name type="scientific">Salinicoccus roseus</name>
    <dbReference type="NCBI Taxonomy" id="45670"/>
    <lineage>
        <taxon>Bacteria</taxon>
        <taxon>Bacillati</taxon>
        <taxon>Bacillota</taxon>
        <taxon>Bacilli</taxon>
        <taxon>Bacillales</taxon>
        <taxon>Staphylococcaceae</taxon>
        <taxon>Salinicoccus</taxon>
    </lineage>
</organism>
<keyword evidence="7 13" id="KW-0460">Magnesium</keyword>
<evidence type="ECO:0000313" key="19">
    <source>
        <dbReference type="Proteomes" id="UP000031546"/>
    </source>
</evidence>
<evidence type="ECO:0000256" key="5">
    <source>
        <dbReference type="ARBA" id="ARBA00022741"/>
    </source>
</evidence>
<dbReference type="GeneID" id="77845833"/>
<dbReference type="NCBIfam" id="TIGR00552">
    <property type="entry name" value="nadE"/>
    <property type="match status" value="1"/>
</dbReference>
<name>A0A0C2H8T4_9STAP</name>
<proteinExistence type="inferred from homology"/>
<dbReference type="InterPro" id="IPR003694">
    <property type="entry name" value="NAD_synthase"/>
</dbReference>
<dbReference type="EC" id="6.3.1.5" evidence="11 13"/>
<comment type="pathway">
    <text evidence="13">Cofactor biosynthesis; NAD(+) biosynthesis; NAD(+) from deamido-NAD(+) (ammonia route): step 1/1.</text>
</comment>
<feature type="binding site" evidence="13">
    <location>
        <position position="190"/>
    </location>
    <ligand>
        <name>ATP</name>
        <dbReference type="ChEBI" id="CHEBI:30616"/>
    </ligand>
</feature>
<dbReference type="NCBIfam" id="NF001979">
    <property type="entry name" value="PRK00768.1"/>
    <property type="match status" value="1"/>
</dbReference>
<dbReference type="HAMAP" id="MF_00193">
    <property type="entry name" value="NadE_ammonia_dep"/>
    <property type="match status" value="1"/>
</dbReference>
<evidence type="ECO:0000256" key="12">
    <source>
        <dbReference type="ARBA" id="ARBA00070926"/>
    </source>
</evidence>
<evidence type="ECO:0000256" key="6">
    <source>
        <dbReference type="ARBA" id="ARBA00022840"/>
    </source>
</evidence>
<dbReference type="GO" id="GO:0005524">
    <property type="term" value="F:ATP binding"/>
    <property type="evidence" value="ECO:0007669"/>
    <property type="project" value="UniProtKB-UniRule"/>
</dbReference>
<comment type="subunit">
    <text evidence="2 13">Homodimer.</text>
</comment>
<dbReference type="RefSeq" id="WP_040106424.1">
    <property type="nucleotide sequence ID" value="NZ_JABEVU030000001.1"/>
</dbReference>
<dbReference type="GO" id="GO:0009435">
    <property type="term" value="P:NAD+ biosynthetic process"/>
    <property type="evidence" value="ECO:0007669"/>
    <property type="project" value="UniProtKB-UniRule"/>
</dbReference>
<sequence length="281" mass="31554">MRPLQKEIVEQFNVKPEIDPATETREIIDFMKDYVKNYTFIKSFVLGISGGQDSTLLGKLAQMAVDELNEEVEGGGYEFHALRLPYGKQNDEQDAIDAVEYIQPTVSATIDIQPNVNQSIASLKEAGYELTDFLEGNEKARERMKAQYAVAAVADGVVLGTDHPAEAITGFYTKFGDGAADLVPLFGLNKRQGKMLLEYLEAPEHLANKVPTADLEDDKPMLSDEEALGVSYKAIDDFLEGREVSDEDYETIIGWFKKTQHKRDLPYHRYNKPAYGDKQEE</sequence>
<keyword evidence="6 13" id="KW-0067">ATP-binding</keyword>
<keyword evidence="5 13" id="KW-0547">Nucleotide-binding</keyword>